<proteinExistence type="predicted"/>
<dbReference type="Gene3D" id="2.60.120.260">
    <property type="entry name" value="Galactose-binding domain-like"/>
    <property type="match status" value="1"/>
</dbReference>
<feature type="domain" description="Secretion system C-terminal sorting" evidence="1">
    <location>
        <begin position="194"/>
        <end position="258"/>
    </location>
</feature>
<dbReference type="AlphaFoldDB" id="A0A235BY54"/>
<dbReference type="EMBL" id="NOZQ01000029">
    <property type="protein sequence ID" value="OYD17191.1"/>
    <property type="molecule type" value="Genomic_DNA"/>
</dbReference>
<comment type="caution">
    <text evidence="2">The sequence shown here is derived from an EMBL/GenBank/DDBJ whole genome shotgun (WGS) entry which is preliminary data.</text>
</comment>
<dbReference type="NCBIfam" id="TIGR04183">
    <property type="entry name" value="Por_Secre_tail"/>
    <property type="match status" value="1"/>
</dbReference>
<name>A0A235BY54_UNCW3</name>
<protein>
    <recommendedName>
        <fullName evidence="1">Secretion system C-terminal sorting domain-containing protein</fullName>
    </recommendedName>
</protein>
<dbReference type="Proteomes" id="UP000215215">
    <property type="component" value="Unassembled WGS sequence"/>
</dbReference>
<evidence type="ECO:0000259" key="1">
    <source>
        <dbReference type="Pfam" id="PF18962"/>
    </source>
</evidence>
<dbReference type="Pfam" id="PF18962">
    <property type="entry name" value="Por_Secre_tail"/>
    <property type="match status" value="1"/>
</dbReference>
<organism evidence="2 3">
    <name type="scientific">candidate division WOR-3 bacterium JGI_Cruoil_03_44_89</name>
    <dbReference type="NCBI Taxonomy" id="1973748"/>
    <lineage>
        <taxon>Bacteria</taxon>
        <taxon>Bacteria division WOR-3</taxon>
    </lineage>
</organism>
<dbReference type="InterPro" id="IPR026444">
    <property type="entry name" value="Secre_tail"/>
</dbReference>
<reference evidence="2 3" key="1">
    <citation type="submission" date="2017-07" db="EMBL/GenBank/DDBJ databases">
        <title>Recovery of genomes from metagenomes via a dereplication, aggregation, and scoring strategy.</title>
        <authorList>
            <person name="Sieber C.M."/>
            <person name="Probst A.J."/>
            <person name="Sharrar A."/>
            <person name="Thomas B.C."/>
            <person name="Hess M."/>
            <person name="Tringe S.G."/>
            <person name="Banfield J.F."/>
        </authorList>
    </citation>
    <scope>NUCLEOTIDE SEQUENCE [LARGE SCALE GENOMIC DNA]</scope>
    <source>
        <strain evidence="2">JGI_Cruoil_03_44_89</strain>
    </source>
</reference>
<sequence>MSYFLSLLVSLIIAQGAITGNILPNPSLEEWHDTLGVMMPVGWFTSEAYSAGTALRSDHAHTGNYAIELVTLNENDVGCLQGNALIQGGKLCNLSAYYDCSSFSAFGIIYLFEISESDTQMTIEYCFAFISGYTHFDTNFTTDENTIKVVISCVNINWGEPGLKVYFDDISLNEIEGIEESERLQSPKVEILKVYPNPFSKKVSIRCVRNKWQKISLQIYDLSGRLVGKTDKGVWNGRDINGKEVQSGIYFLRAKGYKPVKVVKLR</sequence>
<dbReference type="Gene3D" id="2.60.40.4070">
    <property type="match status" value="1"/>
</dbReference>
<accession>A0A235BY54</accession>
<evidence type="ECO:0000313" key="3">
    <source>
        <dbReference type="Proteomes" id="UP000215215"/>
    </source>
</evidence>
<gene>
    <name evidence="2" type="ORF">CH333_01645</name>
</gene>
<evidence type="ECO:0000313" key="2">
    <source>
        <dbReference type="EMBL" id="OYD17191.1"/>
    </source>
</evidence>